<dbReference type="EMBL" id="JAACJL010000032">
    <property type="protein sequence ID" value="KAF4615944.1"/>
    <property type="molecule type" value="Genomic_DNA"/>
</dbReference>
<accession>A0A8H4VQ38</accession>
<gene>
    <name evidence="1" type="ORF">D9613_011383</name>
</gene>
<evidence type="ECO:0000313" key="2">
    <source>
        <dbReference type="Proteomes" id="UP000521872"/>
    </source>
</evidence>
<evidence type="ECO:0000313" key="1">
    <source>
        <dbReference type="EMBL" id="KAF4615944.1"/>
    </source>
</evidence>
<comment type="caution">
    <text evidence="1">The sequence shown here is derived from an EMBL/GenBank/DDBJ whole genome shotgun (WGS) entry which is preliminary data.</text>
</comment>
<proteinExistence type="predicted"/>
<dbReference type="Proteomes" id="UP000521872">
    <property type="component" value="Unassembled WGS sequence"/>
</dbReference>
<name>A0A8H4VQ38_9AGAR</name>
<evidence type="ECO:0008006" key="3">
    <source>
        <dbReference type="Google" id="ProtNLM"/>
    </source>
</evidence>
<dbReference type="AlphaFoldDB" id="A0A8H4VQ38"/>
<reference evidence="1 2" key="1">
    <citation type="submission" date="2019-12" db="EMBL/GenBank/DDBJ databases">
        <authorList>
            <person name="Floudas D."/>
            <person name="Bentzer J."/>
            <person name="Ahren D."/>
            <person name="Johansson T."/>
            <person name="Persson P."/>
            <person name="Tunlid A."/>
        </authorList>
    </citation>
    <scope>NUCLEOTIDE SEQUENCE [LARGE SCALE GENOMIC DNA]</scope>
    <source>
        <strain evidence="1 2">CBS 102.39</strain>
    </source>
</reference>
<sequence length="78" mass="8146">MANTSHPFLLLGNTTTDPLIPLQVTKAKMSKGVEGSVNALAQNSVGHCSTSAPSSAPRNTFAIILSLEHLPEPGFVCE</sequence>
<keyword evidence="2" id="KW-1185">Reference proteome</keyword>
<protein>
    <recommendedName>
        <fullName evidence="3">Peptidase S33 tripeptidyl aminopeptidase-like C-terminal domain-containing protein</fullName>
    </recommendedName>
</protein>
<organism evidence="1 2">
    <name type="scientific">Agrocybe pediades</name>
    <dbReference type="NCBI Taxonomy" id="84607"/>
    <lineage>
        <taxon>Eukaryota</taxon>
        <taxon>Fungi</taxon>
        <taxon>Dikarya</taxon>
        <taxon>Basidiomycota</taxon>
        <taxon>Agaricomycotina</taxon>
        <taxon>Agaricomycetes</taxon>
        <taxon>Agaricomycetidae</taxon>
        <taxon>Agaricales</taxon>
        <taxon>Agaricineae</taxon>
        <taxon>Strophariaceae</taxon>
        <taxon>Agrocybe</taxon>
    </lineage>
</organism>